<organism evidence="1 3">
    <name type="scientific">Medicago truncatula</name>
    <name type="common">Barrel medic</name>
    <name type="synonym">Medicago tribuloides</name>
    <dbReference type="NCBI Taxonomy" id="3880"/>
    <lineage>
        <taxon>Eukaryota</taxon>
        <taxon>Viridiplantae</taxon>
        <taxon>Streptophyta</taxon>
        <taxon>Embryophyta</taxon>
        <taxon>Tracheophyta</taxon>
        <taxon>Spermatophyta</taxon>
        <taxon>Magnoliopsida</taxon>
        <taxon>eudicotyledons</taxon>
        <taxon>Gunneridae</taxon>
        <taxon>Pentapetalae</taxon>
        <taxon>rosids</taxon>
        <taxon>fabids</taxon>
        <taxon>Fabales</taxon>
        <taxon>Fabaceae</taxon>
        <taxon>Papilionoideae</taxon>
        <taxon>50 kb inversion clade</taxon>
        <taxon>NPAAA clade</taxon>
        <taxon>Hologalegina</taxon>
        <taxon>IRL clade</taxon>
        <taxon>Trifolieae</taxon>
        <taxon>Medicago</taxon>
    </lineage>
</organism>
<accession>A0A072TEA0</accession>
<keyword evidence="1" id="KW-0812">Transmembrane</keyword>
<dbReference type="EMBL" id="KL403356">
    <property type="protein sequence ID" value="KEH15712.1"/>
    <property type="molecule type" value="Genomic_DNA"/>
</dbReference>
<reference evidence="2" key="3">
    <citation type="submission" date="2015-06" db="UniProtKB">
        <authorList>
            <consortium name="EnsemblPlants"/>
        </authorList>
    </citation>
    <scope>IDENTIFICATION</scope>
    <source>
        <strain evidence="2">cv. Jemalong A17</strain>
    </source>
</reference>
<gene>
    <name evidence="1" type="ORF">MTR_0632s0020</name>
</gene>
<evidence type="ECO:0000313" key="1">
    <source>
        <dbReference type="EMBL" id="KEH15712.1"/>
    </source>
</evidence>
<name>A0A072TEA0_MEDTR</name>
<dbReference type="HOGENOM" id="CLU_2926163_0_0_1"/>
<dbReference type="EnsemblPlants" id="KEH15712">
    <property type="protein sequence ID" value="KEH15712"/>
    <property type="gene ID" value="MTR_0632s0020"/>
</dbReference>
<dbReference type="AlphaFoldDB" id="A0A072TEA0"/>
<reference evidence="1 3" key="1">
    <citation type="journal article" date="2011" name="Nature">
        <title>The Medicago genome provides insight into the evolution of rhizobial symbioses.</title>
        <authorList>
            <person name="Young N.D."/>
            <person name="Debelle F."/>
            <person name="Oldroyd G.E."/>
            <person name="Geurts R."/>
            <person name="Cannon S.B."/>
            <person name="Udvardi M.K."/>
            <person name="Benedito V.A."/>
            <person name="Mayer K.F."/>
            <person name="Gouzy J."/>
            <person name="Schoof H."/>
            <person name="Van de Peer Y."/>
            <person name="Proost S."/>
            <person name="Cook D.R."/>
            <person name="Meyers B.C."/>
            <person name="Spannagl M."/>
            <person name="Cheung F."/>
            <person name="De Mita S."/>
            <person name="Krishnakumar V."/>
            <person name="Gundlach H."/>
            <person name="Zhou S."/>
            <person name="Mudge J."/>
            <person name="Bharti A.K."/>
            <person name="Murray J.D."/>
            <person name="Naoumkina M.A."/>
            <person name="Rosen B."/>
            <person name="Silverstein K.A."/>
            <person name="Tang H."/>
            <person name="Rombauts S."/>
            <person name="Zhao P.X."/>
            <person name="Zhou P."/>
            <person name="Barbe V."/>
            <person name="Bardou P."/>
            <person name="Bechner M."/>
            <person name="Bellec A."/>
            <person name="Berger A."/>
            <person name="Berges H."/>
            <person name="Bidwell S."/>
            <person name="Bisseling T."/>
            <person name="Choisne N."/>
            <person name="Couloux A."/>
            <person name="Denny R."/>
            <person name="Deshpande S."/>
            <person name="Dai X."/>
            <person name="Doyle J.J."/>
            <person name="Dudez A.M."/>
            <person name="Farmer A.D."/>
            <person name="Fouteau S."/>
            <person name="Franken C."/>
            <person name="Gibelin C."/>
            <person name="Gish J."/>
            <person name="Goldstein S."/>
            <person name="Gonzalez A.J."/>
            <person name="Green P.J."/>
            <person name="Hallab A."/>
            <person name="Hartog M."/>
            <person name="Hua A."/>
            <person name="Humphray S.J."/>
            <person name="Jeong D.H."/>
            <person name="Jing Y."/>
            <person name="Jocker A."/>
            <person name="Kenton S.M."/>
            <person name="Kim D.J."/>
            <person name="Klee K."/>
            <person name="Lai H."/>
            <person name="Lang C."/>
            <person name="Lin S."/>
            <person name="Macmil S.L."/>
            <person name="Magdelenat G."/>
            <person name="Matthews L."/>
            <person name="McCorrison J."/>
            <person name="Monaghan E.L."/>
            <person name="Mun J.H."/>
            <person name="Najar F.Z."/>
            <person name="Nicholson C."/>
            <person name="Noirot C."/>
            <person name="O'Bleness M."/>
            <person name="Paule C.R."/>
            <person name="Poulain J."/>
            <person name="Prion F."/>
            <person name="Qin B."/>
            <person name="Qu C."/>
            <person name="Retzel E.F."/>
            <person name="Riddle C."/>
            <person name="Sallet E."/>
            <person name="Samain S."/>
            <person name="Samson N."/>
            <person name="Sanders I."/>
            <person name="Saurat O."/>
            <person name="Scarpelli C."/>
            <person name="Schiex T."/>
            <person name="Segurens B."/>
            <person name="Severin A.J."/>
            <person name="Sherrier D.J."/>
            <person name="Shi R."/>
            <person name="Sims S."/>
            <person name="Singer S.R."/>
            <person name="Sinharoy S."/>
            <person name="Sterck L."/>
            <person name="Viollet A."/>
            <person name="Wang B.B."/>
            <person name="Wang K."/>
            <person name="Wang M."/>
            <person name="Wang X."/>
            <person name="Warfsmann J."/>
            <person name="Weissenbach J."/>
            <person name="White D.D."/>
            <person name="White J.D."/>
            <person name="Wiley G.B."/>
            <person name="Wincker P."/>
            <person name="Xing Y."/>
            <person name="Yang L."/>
            <person name="Yao Z."/>
            <person name="Ying F."/>
            <person name="Zhai J."/>
            <person name="Zhou L."/>
            <person name="Zuber A."/>
            <person name="Denarie J."/>
            <person name="Dixon R.A."/>
            <person name="May G.D."/>
            <person name="Schwartz D.C."/>
            <person name="Rogers J."/>
            <person name="Quetier F."/>
            <person name="Town C.D."/>
            <person name="Roe B.A."/>
        </authorList>
    </citation>
    <scope>NUCLEOTIDE SEQUENCE [LARGE SCALE GENOMIC DNA]</scope>
    <source>
        <strain evidence="1">A17</strain>
        <strain evidence="2 3">cv. Jemalong A17</strain>
    </source>
</reference>
<sequence>MESSGIHEYTVRLVVVVFAMPQSGTGVSVGFKLQVGWNYNKMNKKALTSKNWQKGSKLQRG</sequence>
<keyword evidence="1" id="KW-0472">Membrane</keyword>
<protein>
    <submittedName>
        <fullName evidence="1">Transmembrane protein, putative</fullName>
    </submittedName>
</protein>
<evidence type="ECO:0000313" key="3">
    <source>
        <dbReference type="Proteomes" id="UP000002051"/>
    </source>
</evidence>
<reference evidence="1 3" key="2">
    <citation type="journal article" date="2014" name="BMC Genomics">
        <title>An improved genome release (version Mt4.0) for the model legume Medicago truncatula.</title>
        <authorList>
            <person name="Tang H."/>
            <person name="Krishnakumar V."/>
            <person name="Bidwell S."/>
            <person name="Rosen B."/>
            <person name="Chan A."/>
            <person name="Zhou S."/>
            <person name="Gentzbittel L."/>
            <person name="Childs K.L."/>
            <person name="Yandell M."/>
            <person name="Gundlach H."/>
            <person name="Mayer K.F."/>
            <person name="Schwartz D.C."/>
            <person name="Town C.D."/>
        </authorList>
    </citation>
    <scope>GENOME REANNOTATION</scope>
    <source>
        <strain evidence="1">A17</strain>
        <strain evidence="2 3">cv. Jemalong A17</strain>
    </source>
</reference>
<dbReference type="Proteomes" id="UP000002051">
    <property type="component" value="Unassembled WGS sequence"/>
</dbReference>
<keyword evidence="3" id="KW-1185">Reference proteome</keyword>
<proteinExistence type="predicted"/>
<evidence type="ECO:0000313" key="2">
    <source>
        <dbReference type="EnsemblPlants" id="KEH15712"/>
    </source>
</evidence>